<dbReference type="InterPro" id="IPR036901">
    <property type="entry name" value="Asp/Orn_carbamoylTrfase_sf"/>
</dbReference>
<reference evidence="13 14" key="1">
    <citation type="journal article" date="2017" name="Int. J. Syst. Evol. Microbiol.">
        <title>Macrococcus canis sp. nov., a skin bacterium associated with infections in dogs.</title>
        <authorList>
            <person name="Gobeli Brawand S."/>
            <person name="Cotting K."/>
            <person name="Gomez-Sanz E."/>
            <person name="Collaud A."/>
            <person name="Thomann A."/>
            <person name="Brodard I."/>
            <person name="Rodriguez-Campos S."/>
            <person name="Strauss C."/>
            <person name="Perreten V."/>
        </authorList>
    </citation>
    <scope>NUCLEOTIDE SEQUENCE [LARGE SCALE GENOMIC DNA]</scope>
    <source>
        <strain evidence="13 14">KM45013</strain>
    </source>
</reference>
<evidence type="ECO:0000313" key="14">
    <source>
        <dbReference type="Proteomes" id="UP000194154"/>
    </source>
</evidence>
<feature type="binding site" evidence="10">
    <location>
        <begin position="280"/>
        <end position="281"/>
    </location>
    <ligand>
        <name>carbamoyl phosphate</name>
        <dbReference type="ChEBI" id="CHEBI:58228"/>
    </ligand>
</feature>
<proteinExistence type="inferred from homology"/>
<dbReference type="GO" id="GO:0042450">
    <property type="term" value="P:L-arginine biosynthetic process via ornithine"/>
    <property type="evidence" value="ECO:0007669"/>
    <property type="project" value="UniProtKB-UniRule"/>
</dbReference>
<evidence type="ECO:0000256" key="10">
    <source>
        <dbReference type="HAMAP-Rule" id="MF_01109"/>
    </source>
</evidence>
<dbReference type="InterPro" id="IPR002292">
    <property type="entry name" value="Orn/put_carbamltrans"/>
</dbReference>
<comment type="subcellular location">
    <subcellularLocation>
        <location evidence="2 10">Cytoplasm</location>
    </subcellularLocation>
</comment>
<evidence type="ECO:0000256" key="8">
    <source>
        <dbReference type="ARBA" id="ARBA00037919"/>
    </source>
</evidence>
<sequence length="346" mass="39067">MNKYSTINTKHLKNKSFLKTIDFSKEEIHQFIDFAMILKEEKKNNIPHKLLQDKNIALIFEKPSTRTRAAFSVAASDLGAHIDYYGKNELHLGKKETVQDTAKVLGRMYDGIEFRGHEHDDVELLAKFADVPVWNGLTDEWHPTQMIADFLTIKEYFGKIEGKTLSYIGDGRNNIANDLLVTGALLGVNVNIISPESLFPEKNVVDEALSYADVSGATIKITSNIEDTIKHSDVIYTDVWFSMGESSDVIQERINLLLPFQVNESLLEKTDNQEVIVMHCLPAFHNADTEVGRQIEAQYGISEMEITEKVFNSKNAIIFEQAENRLHSIKSIMALTLGDLQGTLFV</sequence>
<feature type="binding site" evidence="10">
    <location>
        <position position="325"/>
    </location>
    <ligand>
        <name>carbamoyl phosphate</name>
        <dbReference type="ChEBI" id="CHEBI:58228"/>
    </ligand>
</feature>
<evidence type="ECO:0000256" key="5">
    <source>
        <dbReference type="ARBA" id="ARBA00022490"/>
    </source>
</evidence>
<keyword evidence="7 10" id="KW-0808">Transferase</keyword>
<keyword evidence="14" id="KW-1185">Reference proteome</keyword>
<protein>
    <recommendedName>
        <fullName evidence="4 10">Ornithine carbamoyltransferase</fullName>
        <shortName evidence="10">OTCase</shortName>
        <ecNumber evidence="4 10">2.1.3.3</ecNumber>
    </recommendedName>
</protein>
<evidence type="ECO:0000313" key="13">
    <source>
        <dbReference type="EMBL" id="ARQ05781.1"/>
    </source>
</evidence>
<feature type="binding site" evidence="10">
    <location>
        <begin position="142"/>
        <end position="145"/>
    </location>
    <ligand>
        <name>carbamoyl phosphate</name>
        <dbReference type="ChEBI" id="CHEBI:58228"/>
    </ligand>
</feature>
<comment type="catalytic activity">
    <reaction evidence="9 10">
        <text>carbamoyl phosphate + L-ornithine = L-citrulline + phosphate + H(+)</text>
        <dbReference type="Rhea" id="RHEA:19513"/>
        <dbReference type="ChEBI" id="CHEBI:15378"/>
        <dbReference type="ChEBI" id="CHEBI:43474"/>
        <dbReference type="ChEBI" id="CHEBI:46911"/>
        <dbReference type="ChEBI" id="CHEBI:57743"/>
        <dbReference type="ChEBI" id="CHEBI:58228"/>
        <dbReference type="EC" id="2.1.3.3"/>
    </reaction>
</comment>
<gene>
    <name evidence="13" type="primary">arcB</name>
    <name evidence="13" type="ORF">MCCS_01090</name>
</gene>
<evidence type="ECO:0000256" key="3">
    <source>
        <dbReference type="ARBA" id="ARBA00007805"/>
    </source>
</evidence>
<dbReference type="NCBIfam" id="TIGR00658">
    <property type="entry name" value="orni_carb_tr"/>
    <property type="match status" value="1"/>
</dbReference>
<dbReference type="HAMAP" id="MF_01109">
    <property type="entry name" value="OTCase"/>
    <property type="match status" value="1"/>
</dbReference>
<evidence type="ECO:0000256" key="6">
    <source>
        <dbReference type="ARBA" id="ARBA00022503"/>
    </source>
</evidence>
<dbReference type="SUPFAM" id="SSF53671">
    <property type="entry name" value="Aspartate/ornithine carbamoyltransferase"/>
    <property type="match status" value="1"/>
</dbReference>
<evidence type="ECO:0000256" key="2">
    <source>
        <dbReference type="ARBA" id="ARBA00004496"/>
    </source>
</evidence>
<dbReference type="PANTHER" id="PTHR45753:SF1">
    <property type="entry name" value="ORNITHINE CARBAMOYLTRANSFERASE, CATABOLIC"/>
    <property type="match status" value="1"/>
</dbReference>
<evidence type="ECO:0000256" key="1">
    <source>
        <dbReference type="ARBA" id="ARBA00003822"/>
    </source>
</evidence>
<dbReference type="InterPro" id="IPR006132">
    <property type="entry name" value="Asp/Orn_carbamoyltranf_P-bd"/>
</dbReference>
<feature type="binding site" evidence="10">
    <location>
        <position position="115"/>
    </location>
    <ligand>
        <name>carbamoyl phosphate</name>
        <dbReference type="ChEBI" id="CHEBI:58228"/>
    </ligand>
</feature>
<dbReference type="Pfam" id="PF02729">
    <property type="entry name" value="OTCace_N"/>
    <property type="match status" value="1"/>
</dbReference>
<dbReference type="OrthoDB" id="9802587at2"/>
<dbReference type="Gene3D" id="3.40.50.1370">
    <property type="entry name" value="Aspartate/ornithine carbamoyltransferase"/>
    <property type="match status" value="2"/>
</dbReference>
<dbReference type="PANTHER" id="PTHR45753">
    <property type="entry name" value="ORNITHINE CARBAMOYLTRANSFERASE, MITOCHONDRIAL"/>
    <property type="match status" value="1"/>
</dbReference>
<feature type="domain" description="Aspartate/ornithine carbamoyltransferase carbamoyl-P binding" evidence="12">
    <location>
        <begin position="15"/>
        <end position="155"/>
    </location>
</feature>
<organism evidence="13 14">
    <name type="scientific">Macrococcoides canis</name>
    <dbReference type="NCBI Taxonomy" id="1855823"/>
    <lineage>
        <taxon>Bacteria</taxon>
        <taxon>Bacillati</taxon>
        <taxon>Bacillota</taxon>
        <taxon>Bacilli</taxon>
        <taxon>Bacillales</taxon>
        <taxon>Staphylococcaceae</taxon>
        <taxon>Macrococcoides</taxon>
    </lineage>
</organism>
<dbReference type="NCBIfam" id="NF001986">
    <property type="entry name" value="PRK00779.1"/>
    <property type="match status" value="1"/>
</dbReference>
<dbReference type="STRING" id="1855823.MCCS_01090"/>
<feature type="domain" description="Aspartate/ornithine carbamoyltransferase Asp/Orn-binding" evidence="11">
    <location>
        <begin position="161"/>
        <end position="335"/>
    </location>
</feature>
<keyword evidence="6" id="KW-0056">Arginine metabolism</keyword>
<comment type="pathway">
    <text evidence="8">Amino-acid degradation; L-arginine degradation via ADI pathway; carbamoyl phosphate from L-arginine: step 2/2.</text>
</comment>
<feature type="binding site" evidence="10">
    <location>
        <begin position="242"/>
        <end position="243"/>
    </location>
    <ligand>
        <name>L-ornithine</name>
        <dbReference type="ChEBI" id="CHEBI:46911"/>
    </ligand>
</feature>
<dbReference type="Proteomes" id="UP000194154">
    <property type="component" value="Chromosome"/>
</dbReference>
<dbReference type="EMBL" id="CP021059">
    <property type="protein sequence ID" value="ARQ05781.1"/>
    <property type="molecule type" value="Genomic_DNA"/>
</dbReference>
<comment type="caution">
    <text evidence="10">Lacks conserved residue(s) required for the propagation of feature annotation.</text>
</comment>
<dbReference type="InterPro" id="IPR006130">
    <property type="entry name" value="Asp/Orn_carbamoylTrfase"/>
</dbReference>
<evidence type="ECO:0000259" key="12">
    <source>
        <dbReference type="Pfam" id="PF02729"/>
    </source>
</evidence>
<evidence type="ECO:0000256" key="4">
    <source>
        <dbReference type="ARBA" id="ARBA00013007"/>
    </source>
</evidence>
<dbReference type="Pfam" id="PF00185">
    <property type="entry name" value="OTCace"/>
    <property type="match status" value="1"/>
</dbReference>
<dbReference type="PRINTS" id="PR00100">
    <property type="entry name" value="AOTCASE"/>
</dbReference>
<dbReference type="GeneID" id="35294266"/>
<dbReference type="GO" id="GO:0005737">
    <property type="term" value="C:cytoplasm"/>
    <property type="evidence" value="ECO:0007669"/>
    <property type="project" value="UniProtKB-SubCell"/>
</dbReference>
<dbReference type="PRINTS" id="PR00102">
    <property type="entry name" value="OTCASE"/>
</dbReference>
<comment type="similarity">
    <text evidence="3 10">Belongs to the aspartate/ornithine carbamoyltransferase superfamily. OTCase family.</text>
</comment>
<evidence type="ECO:0000259" key="11">
    <source>
        <dbReference type="Pfam" id="PF00185"/>
    </source>
</evidence>
<dbReference type="InterPro" id="IPR024904">
    <property type="entry name" value="OTCase_ArgI"/>
</dbReference>
<dbReference type="GO" id="GO:0019240">
    <property type="term" value="P:citrulline biosynthetic process"/>
    <property type="evidence" value="ECO:0007669"/>
    <property type="project" value="TreeGrafter"/>
</dbReference>
<dbReference type="GO" id="GO:0016597">
    <property type="term" value="F:amino acid binding"/>
    <property type="evidence" value="ECO:0007669"/>
    <property type="project" value="InterPro"/>
</dbReference>
<dbReference type="EC" id="2.1.3.3" evidence="4 10"/>
<dbReference type="AlphaFoldDB" id="A0A1W7A852"/>
<comment type="function">
    <text evidence="1">Reversibly catalyzes the transfer of the carbamoyl group from carbamoyl phosphate (CP) to the N(epsilon) atom of ornithine (ORN) to produce L-citrulline.</text>
</comment>
<name>A0A1W7A852_9STAP</name>
<feature type="binding site" evidence="10">
    <location>
        <position position="238"/>
    </location>
    <ligand>
        <name>L-ornithine</name>
        <dbReference type="ChEBI" id="CHEBI:46911"/>
    </ligand>
</feature>
<dbReference type="GO" id="GO:0004585">
    <property type="term" value="F:ornithine carbamoyltransferase activity"/>
    <property type="evidence" value="ECO:0007669"/>
    <property type="project" value="UniProtKB-UniRule"/>
</dbReference>
<keyword evidence="5 10" id="KW-0963">Cytoplasm</keyword>
<evidence type="ECO:0000256" key="9">
    <source>
        <dbReference type="ARBA" id="ARBA00048772"/>
    </source>
</evidence>
<dbReference type="RefSeq" id="WP_086041501.1">
    <property type="nucleotide sequence ID" value="NZ_CBCRZA010000011.1"/>
</dbReference>
<feature type="binding site" evidence="10">
    <location>
        <begin position="64"/>
        <end position="67"/>
    </location>
    <ligand>
        <name>carbamoyl phosphate</name>
        <dbReference type="ChEBI" id="CHEBI:58228"/>
    </ligand>
</feature>
<dbReference type="FunFam" id="3.40.50.1370:FF:000008">
    <property type="entry name" value="Ornithine carbamoyltransferase"/>
    <property type="match status" value="1"/>
</dbReference>
<dbReference type="KEGG" id="mcak:MCCS_01090"/>
<feature type="binding site" evidence="10">
    <location>
        <position position="174"/>
    </location>
    <ligand>
        <name>L-ornithine</name>
        <dbReference type="ChEBI" id="CHEBI:46911"/>
    </ligand>
</feature>
<evidence type="ECO:0000256" key="7">
    <source>
        <dbReference type="ARBA" id="ARBA00022679"/>
    </source>
</evidence>
<dbReference type="PROSITE" id="PS00097">
    <property type="entry name" value="CARBAMOYLTRANSFERASE"/>
    <property type="match status" value="1"/>
</dbReference>
<accession>A0A1W7A852</accession>
<dbReference type="InterPro" id="IPR006131">
    <property type="entry name" value="Asp_carbamoyltransf_Asp/Orn-bd"/>
</dbReference>